<accession>A0A1Y1RRR8</accession>
<keyword evidence="5" id="KW-1185">Reference proteome</keyword>
<dbReference type="Pfam" id="PF13649">
    <property type="entry name" value="Methyltransf_25"/>
    <property type="match status" value="1"/>
</dbReference>
<evidence type="ECO:0000313" key="5">
    <source>
        <dbReference type="Proteomes" id="UP000192359"/>
    </source>
</evidence>
<name>A0A1Y1RRR8_9MICC</name>
<keyword evidence="1" id="KW-0489">Methyltransferase</keyword>
<organism evidence="4 5">
    <name type="scientific">Rothia nasimurium</name>
    <dbReference type="NCBI Taxonomy" id="85336"/>
    <lineage>
        <taxon>Bacteria</taxon>
        <taxon>Bacillati</taxon>
        <taxon>Actinomycetota</taxon>
        <taxon>Actinomycetes</taxon>
        <taxon>Micrococcales</taxon>
        <taxon>Micrococcaceae</taxon>
        <taxon>Rothia</taxon>
    </lineage>
</organism>
<dbReference type="AlphaFoldDB" id="A0A1Y1RRR8"/>
<protein>
    <recommendedName>
        <fullName evidence="3">Methyltransferase domain-containing protein</fullName>
    </recommendedName>
</protein>
<dbReference type="PANTHER" id="PTHR43861">
    <property type="entry name" value="TRANS-ACONITATE 2-METHYLTRANSFERASE-RELATED"/>
    <property type="match status" value="1"/>
</dbReference>
<gene>
    <name evidence="4" type="ORF">A7979_00910</name>
</gene>
<keyword evidence="2" id="KW-0808">Transferase</keyword>
<dbReference type="PANTHER" id="PTHR43861:SF1">
    <property type="entry name" value="TRANS-ACONITATE 2-METHYLTRANSFERASE"/>
    <property type="match status" value="1"/>
</dbReference>
<evidence type="ECO:0000313" key="4">
    <source>
        <dbReference type="EMBL" id="ORC22102.1"/>
    </source>
</evidence>
<dbReference type="Gene3D" id="3.40.50.150">
    <property type="entry name" value="Vaccinia Virus protein VP39"/>
    <property type="match status" value="1"/>
</dbReference>
<dbReference type="RefSeq" id="WP_083091158.1">
    <property type="nucleotide sequence ID" value="NZ_LXWF01000011.1"/>
</dbReference>
<dbReference type="InterPro" id="IPR041698">
    <property type="entry name" value="Methyltransf_25"/>
</dbReference>
<dbReference type="GO" id="GO:0008168">
    <property type="term" value="F:methyltransferase activity"/>
    <property type="evidence" value="ECO:0007669"/>
    <property type="project" value="UniProtKB-KW"/>
</dbReference>
<evidence type="ECO:0000256" key="1">
    <source>
        <dbReference type="ARBA" id="ARBA00022603"/>
    </source>
</evidence>
<dbReference type="GO" id="GO:0032259">
    <property type="term" value="P:methylation"/>
    <property type="evidence" value="ECO:0007669"/>
    <property type="project" value="UniProtKB-KW"/>
</dbReference>
<feature type="domain" description="Methyltransferase" evidence="3">
    <location>
        <begin position="39"/>
        <end position="130"/>
    </location>
</feature>
<evidence type="ECO:0000259" key="3">
    <source>
        <dbReference type="Pfam" id="PF13649"/>
    </source>
</evidence>
<reference evidence="4 5" key="1">
    <citation type="submission" date="2016-05" db="EMBL/GenBank/DDBJ databases">
        <title>Draft genome sequence of a porcine commensal Rothia nasimurium.</title>
        <authorList>
            <person name="Gaiser R.A."/>
            <person name="Van Baarlen P."/>
            <person name="Wells J.M."/>
        </authorList>
    </citation>
    <scope>NUCLEOTIDE SEQUENCE [LARGE SCALE GENOMIC DNA]</scope>
    <source>
        <strain evidence="4 5">PT-32</strain>
    </source>
</reference>
<dbReference type="SUPFAM" id="SSF53335">
    <property type="entry name" value="S-adenosyl-L-methionine-dependent methyltransferases"/>
    <property type="match status" value="1"/>
</dbReference>
<dbReference type="EMBL" id="LXWF01000011">
    <property type="protein sequence ID" value="ORC22102.1"/>
    <property type="molecule type" value="Genomic_DNA"/>
</dbReference>
<comment type="caution">
    <text evidence="4">The sequence shown here is derived from an EMBL/GenBank/DDBJ whole genome shotgun (WGS) entry which is preliminary data.</text>
</comment>
<dbReference type="Proteomes" id="UP000192359">
    <property type="component" value="Unassembled WGS sequence"/>
</dbReference>
<proteinExistence type="predicted"/>
<sequence length="245" mass="27173">MNQVFEEDLLVSIYDHDNPDGPDHDFYRQLTQNTRAERITDLGCGTGILTVTLAGQGRTVTGIDPSKTMLAYARAHANSHQVTWVEGTSSVMEKHSADLVLMTGNVAMHIIGDSWHQTLQDIAGSLAPGGTLAFEARNPLARAWEQWPAQGLERQTPAGKLRETTRVEGPDEQGRVLIASTHEFLDHRQTITSQLTLEYRSYGRIVSDLEAVGLSVEACYRNWRQDPFTPESTDALMVFVAVNTH</sequence>
<evidence type="ECO:0000256" key="2">
    <source>
        <dbReference type="ARBA" id="ARBA00022679"/>
    </source>
</evidence>
<dbReference type="OrthoDB" id="9805171at2"/>
<dbReference type="InterPro" id="IPR029063">
    <property type="entry name" value="SAM-dependent_MTases_sf"/>
</dbReference>
<dbReference type="CDD" id="cd02440">
    <property type="entry name" value="AdoMet_MTases"/>
    <property type="match status" value="1"/>
</dbReference>